<dbReference type="EMBL" id="ANOH01000306">
    <property type="protein sequence ID" value="EMI54048.1"/>
    <property type="molecule type" value="Genomic_DNA"/>
</dbReference>
<evidence type="ECO:0000313" key="1">
    <source>
        <dbReference type="EMBL" id="EMI54048.1"/>
    </source>
</evidence>
<organism evidence="1 2">
    <name type="scientific">Rhodopirellula sallentina SM41</name>
    <dbReference type="NCBI Taxonomy" id="1263870"/>
    <lineage>
        <taxon>Bacteria</taxon>
        <taxon>Pseudomonadati</taxon>
        <taxon>Planctomycetota</taxon>
        <taxon>Planctomycetia</taxon>
        <taxon>Pirellulales</taxon>
        <taxon>Pirellulaceae</taxon>
        <taxon>Rhodopirellula</taxon>
    </lineage>
</organism>
<accession>M5UDH0</accession>
<dbReference type="AlphaFoldDB" id="M5UDH0"/>
<reference evidence="1 2" key="1">
    <citation type="journal article" date="2013" name="Mar. Genomics">
        <title>Expression of sulfatases in Rhodopirellula baltica and the diversity of sulfatases in the genus Rhodopirellula.</title>
        <authorList>
            <person name="Wegner C.E."/>
            <person name="Richter-Heitmann T."/>
            <person name="Klindworth A."/>
            <person name="Klockow C."/>
            <person name="Richter M."/>
            <person name="Achstetter T."/>
            <person name="Glockner F.O."/>
            <person name="Harder J."/>
        </authorList>
    </citation>
    <scope>NUCLEOTIDE SEQUENCE [LARGE SCALE GENOMIC DNA]</scope>
    <source>
        <strain evidence="1 2">SM41</strain>
    </source>
</reference>
<name>M5UDH0_9BACT</name>
<comment type="caution">
    <text evidence="1">The sequence shown here is derived from an EMBL/GenBank/DDBJ whole genome shotgun (WGS) entry which is preliminary data.</text>
</comment>
<dbReference type="PATRIC" id="fig|1263870.3.peg.4752"/>
<keyword evidence="2" id="KW-1185">Reference proteome</keyword>
<dbReference type="Proteomes" id="UP000011885">
    <property type="component" value="Unassembled WGS sequence"/>
</dbReference>
<proteinExistence type="predicted"/>
<evidence type="ECO:0000313" key="2">
    <source>
        <dbReference type="Proteomes" id="UP000011885"/>
    </source>
</evidence>
<protein>
    <submittedName>
        <fullName evidence="1">Uncharacterized protein</fullName>
    </submittedName>
</protein>
<gene>
    <name evidence="1" type="ORF">RSSM_04494</name>
</gene>
<sequence>MIERGEMPSVSIGKQYRIPKSYVDSLPGISGVVSGDDDAAL</sequence>